<evidence type="ECO:0000256" key="9">
    <source>
        <dbReference type="ARBA" id="ARBA00023209"/>
    </source>
</evidence>
<evidence type="ECO:0000313" key="13">
    <source>
        <dbReference type="EMBL" id="PWE21561.1"/>
    </source>
</evidence>
<evidence type="ECO:0000256" key="1">
    <source>
        <dbReference type="ARBA" id="ARBA00004141"/>
    </source>
</evidence>
<dbReference type="GO" id="GO:0016780">
    <property type="term" value="F:phosphotransferase activity, for other substituted phosphate groups"/>
    <property type="evidence" value="ECO:0007669"/>
    <property type="project" value="InterPro"/>
</dbReference>
<dbReference type="GO" id="GO:0008654">
    <property type="term" value="P:phospholipid biosynthetic process"/>
    <property type="evidence" value="ECO:0007669"/>
    <property type="project" value="UniProtKB-KW"/>
</dbReference>
<comment type="similarity">
    <text evidence="2 11">Belongs to the CDP-alcohol phosphatidyltransferase class-I family.</text>
</comment>
<keyword evidence="9" id="KW-0594">Phospholipid biosynthesis</keyword>
<dbReference type="AlphaFoldDB" id="A0A2U2C0R7"/>
<feature type="transmembrane region" description="Helical" evidence="12">
    <location>
        <begin position="160"/>
        <end position="177"/>
    </location>
</feature>
<dbReference type="EMBL" id="QEYI01000003">
    <property type="protein sequence ID" value="PWE21561.1"/>
    <property type="molecule type" value="Genomic_DNA"/>
</dbReference>
<evidence type="ECO:0000313" key="14">
    <source>
        <dbReference type="Proteomes" id="UP000245014"/>
    </source>
</evidence>
<keyword evidence="7" id="KW-0443">Lipid metabolism</keyword>
<dbReference type="Proteomes" id="UP000245014">
    <property type="component" value="Unassembled WGS sequence"/>
</dbReference>
<dbReference type="InterPro" id="IPR000462">
    <property type="entry name" value="CDP-OH_P_trans"/>
</dbReference>
<sequence length="185" mass="21279">MNFLFNKYSHFNLANIVTFFNISCGIIAIYFLTHNEFIGAALFAWLAGAFDIFDGKIARKYNLSTEFGIQLDSYADFLSFVIVPAMFIYFAIFDGKEEQFSMALLAGVFIYYIICGLRRLIQFNINSEEGEVERYFIGIPTPLGAILLWIVYLIFLTGFINEYIVLFLMVVIGYLLNSKIKIKHL</sequence>
<proteinExistence type="inferred from homology"/>
<keyword evidence="10" id="KW-1208">Phospholipid metabolism</keyword>
<dbReference type="PANTHER" id="PTHR14269:SF61">
    <property type="entry name" value="CDP-DIACYLGLYCEROL--SERINE O-PHOSPHATIDYLTRANSFERASE"/>
    <property type="match status" value="1"/>
</dbReference>
<evidence type="ECO:0000256" key="12">
    <source>
        <dbReference type="SAM" id="Phobius"/>
    </source>
</evidence>
<accession>A0A2U2C0R7</accession>
<dbReference type="GO" id="GO:0016020">
    <property type="term" value="C:membrane"/>
    <property type="evidence" value="ECO:0007669"/>
    <property type="project" value="UniProtKB-SubCell"/>
</dbReference>
<evidence type="ECO:0000256" key="11">
    <source>
        <dbReference type="RuleBase" id="RU003750"/>
    </source>
</evidence>
<evidence type="ECO:0000256" key="5">
    <source>
        <dbReference type="ARBA" id="ARBA00022692"/>
    </source>
</evidence>
<keyword evidence="3" id="KW-0444">Lipid biosynthesis</keyword>
<evidence type="ECO:0000256" key="6">
    <source>
        <dbReference type="ARBA" id="ARBA00022989"/>
    </source>
</evidence>
<feature type="transmembrane region" description="Helical" evidence="12">
    <location>
        <begin position="12"/>
        <end position="31"/>
    </location>
</feature>
<evidence type="ECO:0000256" key="3">
    <source>
        <dbReference type="ARBA" id="ARBA00022516"/>
    </source>
</evidence>
<dbReference type="STRING" id="28200.GCA_001572935_00171"/>
<feature type="transmembrane region" description="Helical" evidence="12">
    <location>
        <begin position="74"/>
        <end position="93"/>
    </location>
</feature>
<evidence type="ECO:0000256" key="7">
    <source>
        <dbReference type="ARBA" id="ARBA00023098"/>
    </source>
</evidence>
<dbReference type="Pfam" id="PF01066">
    <property type="entry name" value="CDP-OH_P_transf"/>
    <property type="match status" value="1"/>
</dbReference>
<protein>
    <submittedName>
        <fullName evidence="13">Phosphatidylserine synthase</fullName>
    </submittedName>
</protein>
<name>A0A2U2C0R7_9BACT</name>
<keyword evidence="8 12" id="KW-0472">Membrane</keyword>
<evidence type="ECO:0000256" key="8">
    <source>
        <dbReference type="ARBA" id="ARBA00023136"/>
    </source>
</evidence>
<organism evidence="13 14">
    <name type="scientific">Aliarcobacter skirrowii</name>
    <dbReference type="NCBI Taxonomy" id="28200"/>
    <lineage>
        <taxon>Bacteria</taxon>
        <taxon>Pseudomonadati</taxon>
        <taxon>Campylobacterota</taxon>
        <taxon>Epsilonproteobacteria</taxon>
        <taxon>Campylobacterales</taxon>
        <taxon>Arcobacteraceae</taxon>
        <taxon>Aliarcobacter</taxon>
    </lineage>
</organism>
<evidence type="ECO:0000256" key="4">
    <source>
        <dbReference type="ARBA" id="ARBA00022679"/>
    </source>
</evidence>
<keyword evidence="5 12" id="KW-0812">Transmembrane</keyword>
<keyword evidence="6 12" id="KW-1133">Transmembrane helix</keyword>
<reference evidence="13 14" key="1">
    <citation type="submission" date="2018-05" db="EMBL/GenBank/DDBJ databases">
        <title>Antimicrobial susceptibility testing and genomic analysis of Arcobacter skirrowii strains and one Arcobacter butzleri isolated from German poultry farms.</title>
        <authorList>
            <person name="Haenel I."/>
            <person name="Hotzel H."/>
            <person name="Tomaso H."/>
            <person name="Busch A."/>
        </authorList>
    </citation>
    <scope>NUCLEOTIDE SEQUENCE [LARGE SCALE GENOMIC DNA]</scope>
    <source>
        <strain evidence="14">v</strain>
    </source>
</reference>
<keyword evidence="4 11" id="KW-0808">Transferase</keyword>
<feature type="transmembrane region" description="Helical" evidence="12">
    <location>
        <begin position="99"/>
        <end position="115"/>
    </location>
</feature>
<feature type="transmembrane region" description="Helical" evidence="12">
    <location>
        <begin position="37"/>
        <end position="53"/>
    </location>
</feature>
<dbReference type="RefSeq" id="WP_109066312.1">
    <property type="nucleotide sequence ID" value="NZ_JAUQUC010000024.1"/>
</dbReference>
<dbReference type="InterPro" id="IPR043130">
    <property type="entry name" value="CDP-OH_PTrfase_TM_dom"/>
</dbReference>
<gene>
    <name evidence="13" type="ORF">DF188_04915</name>
</gene>
<dbReference type="PROSITE" id="PS00379">
    <property type="entry name" value="CDP_ALCOHOL_P_TRANSF"/>
    <property type="match status" value="1"/>
</dbReference>
<dbReference type="PANTHER" id="PTHR14269">
    <property type="entry name" value="CDP-DIACYLGLYCEROL--GLYCEROL-3-PHOSPHATE 3-PHOSPHATIDYLTRANSFERASE-RELATED"/>
    <property type="match status" value="1"/>
</dbReference>
<comment type="caution">
    <text evidence="13">The sequence shown here is derived from an EMBL/GenBank/DDBJ whole genome shotgun (WGS) entry which is preliminary data.</text>
</comment>
<dbReference type="InterPro" id="IPR050324">
    <property type="entry name" value="CDP-alcohol_PTase-I"/>
</dbReference>
<dbReference type="InterPro" id="IPR048254">
    <property type="entry name" value="CDP_ALCOHOL_P_TRANSF_CS"/>
</dbReference>
<evidence type="ECO:0000256" key="2">
    <source>
        <dbReference type="ARBA" id="ARBA00010441"/>
    </source>
</evidence>
<dbReference type="Gene3D" id="1.20.120.1760">
    <property type="match status" value="1"/>
</dbReference>
<evidence type="ECO:0000256" key="10">
    <source>
        <dbReference type="ARBA" id="ARBA00023264"/>
    </source>
</evidence>
<comment type="subcellular location">
    <subcellularLocation>
        <location evidence="1">Membrane</location>
        <topology evidence="1">Multi-pass membrane protein</topology>
    </subcellularLocation>
</comment>